<dbReference type="InParanoid" id="A0A0C2SXM2"/>
<dbReference type="SMART" id="SM01293">
    <property type="entry name" value="DUF3402"/>
    <property type="match status" value="1"/>
</dbReference>
<dbReference type="GO" id="GO:0007010">
    <property type="term" value="P:cytoskeleton organization"/>
    <property type="evidence" value="ECO:0007669"/>
    <property type="project" value="TreeGrafter"/>
</dbReference>
<feature type="region of interest" description="Disordered" evidence="1">
    <location>
        <begin position="1012"/>
        <end position="1070"/>
    </location>
</feature>
<sequence>MAFSQIPNFFTAGSSDSNGSVNQSAGLDSLTLGQLRHLVIGHGPKPKQSVFDFKYDDEDTVMNELEEFYSYVEMPQAAENLRAWEGSFPGEWTKASFAQRKSHVEILLESLEHKNAEIRFTNARRLFYIVQGTFAETVSPEHQLHWIFENCKVIRAANGVSSIVEAIKIASHKHDLLCGLTDQDAVHLGISAADKGDLLEEVITEISVYFGMLYHLVEVFKGHDDFADELMSLDPALPVYLFHLVAGLRDKSTKGYPIKKLLLVLWKTLLAVWGGFREHARVKTVARELAGLQPQRDDDILKSTPMDIDAFRVETSVKYPTFVLPLPPPPPKDTGTYFAKFTSKLAEAYSPIPVRHHYHHEEDADSNAVPHPQGSVNPFLHQQNMNNAPFQQGPQPATPAPSPPPSPKPKKQQYQTDQNRPFLFPFSKSNPRQIPYAIEEADRLYNKHAHISLALAQMWKTREDCMIYESGLDHLPGSEGEYKYSTFNSKAKTDPENAELLPDVELLERTITEAKKVMTGAQSAGDKRKAKDKKEDLMRLKRVEQIYSSVLPVVSGWVLVLLKLLLATVSANTGMQPQSSTASGFGQDFVVQEQPPQPPPTLDEIDVTRHREITSKAVSAILLLVLKWFKVSHVMKYHQLGQHLLDTNCLLLILKMFGLQEVANSVVSKADSPENNFFQYCLRFSKTPQATRSEDGQPRPSRQTIVKTTILPNGEKHEEEIEQVMEYSWRNFFSAINFARIMQKLSKGRSHRIGMLVQYKSSAVLKRVLRVNHPMLQLHVLKLIKSQVPFCGRKWRQSNMKVITSIYLNCRPDLRDEWLTGIEVEDPADAQVQEQALRHLVKFYNTQRYGPAATANQHAMHRRSGSVSHHIEGLHPGPELSALIRPVGTPNIVEADVFPPSRSQAPDPSIFLPYIAEDIAFEEEYEEYLSDLGWTEEQTGEAQNTTGGTSAWHRLPELVSEMTEGISDSESIVSIGDLGDDARLDTGRDERDTIDENLNNWEHLSPKTMAALPKSPHGRRSSSGGGLRPVIPFGLDDSSAVDLDTEDEALEPREPFGTGAGVDEVEYAYG</sequence>
<organism evidence="4 5">
    <name type="scientific">Amanita muscaria (strain Koide BX008)</name>
    <dbReference type="NCBI Taxonomy" id="946122"/>
    <lineage>
        <taxon>Eukaryota</taxon>
        <taxon>Fungi</taxon>
        <taxon>Dikarya</taxon>
        <taxon>Basidiomycota</taxon>
        <taxon>Agaricomycotina</taxon>
        <taxon>Agaricomycetes</taxon>
        <taxon>Agaricomycetidae</taxon>
        <taxon>Agaricales</taxon>
        <taxon>Pluteineae</taxon>
        <taxon>Amanitaceae</taxon>
        <taxon>Amanita</taxon>
    </lineage>
</organism>
<evidence type="ECO:0000256" key="1">
    <source>
        <dbReference type="SAM" id="MobiDB-lite"/>
    </source>
</evidence>
<dbReference type="InterPro" id="IPR040185">
    <property type="entry name" value="Far11/STRP"/>
</dbReference>
<dbReference type="STRING" id="946122.A0A0C2SXM2"/>
<feature type="region of interest" description="Disordered" evidence="1">
    <location>
        <begin position="361"/>
        <end position="416"/>
    </location>
</feature>
<dbReference type="Pfam" id="PF11882">
    <property type="entry name" value="DUF3402"/>
    <property type="match status" value="1"/>
</dbReference>
<name>A0A0C2SXM2_AMAMK</name>
<dbReference type="Proteomes" id="UP000054549">
    <property type="component" value="Unassembled WGS sequence"/>
</dbReference>
<feature type="domain" description="Far11/STRP C-terminal" evidence="3">
    <location>
        <begin position="435"/>
        <end position="925"/>
    </location>
</feature>
<evidence type="ECO:0000259" key="2">
    <source>
        <dbReference type="SMART" id="SM01292"/>
    </source>
</evidence>
<evidence type="ECO:0000313" key="5">
    <source>
        <dbReference type="Proteomes" id="UP000054549"/>
    </source>
</evidence>
<keyword evidence="5" id="KW-1185">Reference proteome</keyword>
<dbReference type="PANTHER" id="PTHR13239">
    <property type="entry name" value="PROTEIN REQUIRED FOR HYPHAL ANASTOMOSIS HAM-2"/>
    <property type="match status" value="1"/>
</dbReference>
<feature type="domain" description="Far11/STRP N-terminal" evidence="2">
    <location>
        <begin position="48"/>
        <end position="335"/>
    </location>
</feature>
<feature type="compositionally biased region" description="Pro residues" evidence="1">
    <location>
        <begin position="396"/>
        <end position="407"/>
    </location>
</feature>
<evidence type="ECO:0000313" key="4">
    <source>
        <dbReference type="EMBL" id="KIL68265.1"/>
    </source>
</evidence>
<evidence type="ECO:0008006" key="6">
    <source>
        <dbReference type="Google" id="ProtNLM"/>
    </source>
</evidence>
<dbReference type="HOGENOM" id="CLU_003184_2_1_1"/>
<gene>
    <name evidence="4" type="ORF">M378DRAFT_8934</name>
</gene>
<protein>
    <recommendedName>
        <fullName evidence="6">N1221-domain-containing protein</fullName>
    </recommendedName>
</protein>
<accession>A0A0C2SXM2</accession>
<dbReference type="GO" id="GO:0005829">
    <property type="term" value="C:cytosol"/>
    <property type="evidence" value="ECO:0007669"/>
    <property type="project" value="TreeGrafter"/>
</dbReference>
<feature type="compositionally biased region" description="Polar residues" evidence="1">
    <location>
        <begin position="374"/>
        <end position="387"/>
    </location>
</feature>
<dbReference type="EMBL" id="KN818229">
    <property type="protein sequence ID" value="KIL68265.1"/>
    <property type="molecule type" value="Genomic_DNA"/>
</dbReference>
<dbReference type="InterPro" id="IPR021819">
    <property type="entry name" value="Far11/STRP_C"/>
</dbReference>
<proteinExistence type="predicted"/>
<evidence type="ECO:0000259" key="3">
    <source>
        <dbReference type="SMART" id="SM01293"/>
    </source>
</evidence>
<dbReference type="InterPro" id="IPR012486">
    <property type="entry name" value="Far11/STRP_N"/>
</dbReference>
<reference evidence="4 5" key="1">
    <citation type="submission" date="2014-04" db="EMBL/GenBank/DDBJ databases">
        <title>Evolutionary Origins and Diversification of the Mycorrhizal Mutualists.</title>
        <authorList>
            <consortium name="DOE Joint Genome Institute"/>
            <consortium name="Mycorrhizal Genomics Consortium"/>
            <person name="Kohler A."/>
            <person name="Kuo A."/>
            <person name="Nagy L.G."/>
            <person name="Floudas D."/>
            <person name="Copeland A."/>
            <person name="Barry K.W."/>
            <person name="Cichocki N."/>
            <person name="Veneault-Fourrey C."/>
            <person name="LaButti K."/>
            <person name="Lindquist E.A."/>
            <person name="Lipzen A."/>
            <person name="Lundell T."/>
            <person name="Morin E."/>
            <person name="Murat C."/>
            <person name="Riley R."/>
            <person name="Ohm R."/>
            <person name="Sun H."/>
            <person name="Tunlid A."/>
            <person name="Henrissat B."/>
            <person name="Grigoriev I.V."/>
            <person name="Hibbett D.S."/>
            <person name="Martin F."/>
        </authorList>
    </citation>
    <scope>NUCLEOTIDE SEQUENCE [LARGE SCALE GENOMIC DNA]</scope>
    <source>
        <strain evidence="4 5">Koide BX008</strain>
    </source>
</reference>
<dbReference type="Pfam" id="PF07923">
    <property type="entry name" value="N1221"/>
    <property type="match status" value="1"/>
</dbReference>
<dbReference type="PANTHER" id="PTHR13239:SF4">
    <property type="entry name" value="AT25231P"/>
    <property type="match status" value="1"/>
</dbReference>
<dbReference type="SMART" id="SM01292">
    <property type="entry name" value="N1221"/>
    <property type="match status" value="1"/>
</dbReference>
<dbReference type="OrthoDB" id="18234at2759"/>
<dbReference type="FunCoup" id="A0A0C2SXM2">
    <property type="interactions" value="427"/>
</dbReference>
<dbReference type="AlphaFoldDB" id="A0A0C2SXM2"/>